<reference evidence="13" key="1">
    <citation type="submission" date="2025-05" db="UniProtKB">
        <authorList>
            <consortium name="RefSeq"/>
        </authorList>
    </citation>
    <scope>NUCLEOTIDE SEQUENCE [LARGE SCALE GENOMIC DNA]</scope>
</reference>
<dbReference type="SMART" id="SM00409">
    <property type="entry name" value="IG"/>
    <property type="match status" value="4"/>
</dbReference>
<gene>
    <name evidence="14" type="primary">SIGLEC10</name>
</gene>
<evidence type="ECO:0000256" key="7">
    <source>
        <dbReference type="ARBA" id="ARBA00023136"/>
    </source>
</evidence>
<dbReference type="InterPro" id="IPR013783">
    <property type="entry name" value="Ig-like_fold"/>
</dbReference>
<dbReference type="InterPro" id="IPR003598">
    <property type="entry name" value="Ig_sub2"/>
</dbReference>
<feature type="region of interest" description="Disordered" evidence="9">
    <location>
        <begin position="603"/>
        <end position="663"/>
    </location>
</feature>
<proteinExistence type="inferred from homology"/>
<keyword evidence="13" id="KW-1185">Reference proteome</keyword>
<evidence type="ECO:0000256" key="11">
    <source>
        <dbReference type="SAM" id="SignalP"/>
    </source>
</evidence>
<dbReference type="InterPro" id="IPR013106">
    <property type="entry name" value="Ig_V-set"/>
</dbReference>
<organism evidence="13 14">
    <name type="scientific">Erinaceus europaeus</name>
    <name type="common">Western European hedgehog</name>
    <dbReference type="NCBI Taxonomy" id="9365"/>
    <lineage>
        <taxon>Eukaryota</taxon>
        <taxon>Metazoa</taxon>
        <taxon>Chordata</taxon>
        <taxon>Craniata</taxon>
        <taxon>Vertebrata</taxon>
        <taxon>Euteleostomi</taxon>
        <taxon>Mammalia</taxon>
        <taxon>Eutheria</taxon>
        <taxon>Laurasiatheria</taxon>
        <taxon>Eulipotyphla</taxon>
        <taxon>Erinaceidae</taxon>
        <taxon>Erinaceinae</taxon>
        <taxon>Erinaceus</taxon>
    </lineage>
</organism>
<dbReference type="InterPro" id="IPR051036">
    <property type="entry name" value="SIGLEC"/>
</dbReference>
<dbReference type="InterPro" id="IPR007110">
    <property type="entry name" value="Ig-like_dom"/>
</dbReference>
<dbReference type="Pfam" id="PF07686">
    <property type="entry name" value="V-set"/>
    <property type="match status" value="1"/>
</dbReference>
<comment type="subcellular location">
    <subcellularLocation>
        <location evidence="1">Membrane</location>
        <topology evidence="1">Single-pass type I membrane protein</topology>
    </subcellularLocation>
</comment>
<dbReference type="Gene3D" id="2.60.40.10">
    <property type="entry name" value="Immunoglobulins"/>
    <property type="match status" value="5"/>
</dbReference>
<name>A0ABM3W468_ERIEU</name>
<protein>
    <submittedName>
        <fullName evidence="14">Sialic acid-binding Ig-like lectin 10 isoform X1</fullName>
    </submittedName>
</protein>
<feature type="domain" description="Ig-like" evidence="12">
    <location>
        <begin position="253"/>
        <end position="338"/>
    </location>
</feature>
<dbReference type="PANTHER" id="PTHR12035">
    <property type="entry name" value="SIALIC ACID BINDING IMMUNOGLOBULIN-LIKE LECTIN"/>
    <property type="match status" value="1"/>
</dbReference>
<dbReference type="SUPFAM" id="SSF48726">
    <property type="entry name" value="Immunoglobulin"/>
    <property type="match status" value="5"/>
</dbReference>
<keyword evidence="5" id="KW-0130">Cell adhesion</keyword>
<dbReference type="GeneID" id="103126095"/>
<evidence type="ECO:0000256" key="3">
    <source>
        <dbReference type="ARBA" id="ARBA00022734"/>
    </source>
</evidence>
<evidence type="ECO:0000256" key="4">
    <source>
        <dbReference type="ARBA" id="ARBA00022737"/>
    </source>
</evidence>
<dbReference type="PROSITE" id="PS50835">
    <property type="entry name" value="IG_LIKE"/>
    <property type="match status" value="3"/>
</dbReference>
<feature type="compositionally biased region" description="Pro residues" evidence="9">
    <location>
        <begin position="612"/>
        <end position="625"/>
    </location>
</feature>
<reference evidence="14" key="2">
    <citation type="submission" date="2025-08" db="UniProtKB">
        <authorList>
            <consortium name="RefSeq"/>
        </authorList>
    </citation>
    <scope>IDENTIFICATION</scope>
</reference>
<keyword evidence="7 10" id="KW-0472">Membrane</keyword>
<sequence>MLLQLLLATLWGGSRALDTRYRLQVQREVRVQEGLCVLVPCSFSYPRDGWDDSTPALGYWYKDSGVSMASDYVVAVNNQKKWVHWSTRDRFQLVGDPQSMSCSLLIKEAKREDSGQYYFRVERGSKVKFNYKNFEFSLEVTAQPQEPDVYIPETLEPGRQATAICVTRGSFEGCPTPTVSWRGAALSSLEPGTPHFSVLTLTPSPQDHGSSLTCRVEFSRRGESAERTVQLNVAHAPRNLEISISLNSAAVEPQTRGSELSHLDARQGQALRLLCEAESLPPAILSWTLGGRVLSWSQPWGPRGLALELPSLKAGDSGIYTCTAEHRLGSLSRTLELSVQYAPQNLTVTVTRGSSTVLEDLRNGDTLEVLEGQRLRLHCQAQSHPAARLSWEQGDRMLSSPQPLGVLELPGVGKEQEGELTCLAQNELGSLSISLGLSVVSAPHLQGPSCSWEDEVLCCSCSSRAWPAPTLRWQLGNQTLEVTSNDTVQVTISSGGPWANGTLSLHRELGAGLRLSCEARNTYGERSTGVLLIPDEKGLPSKTFSHGIFLGMGVTTFLFLCLILVLVKTLRRKGSLAEKDRLSRRSTILDYVNVFPGAGALARNRKAKPSSPSMPPPPSAPPSAPSPEAQNQQKEHHYVPHGPLGPGPSTQAAEPGSPDEVQYATLNFPGLRPWEAQQPRVSHADYEAIKFH</sequence>
<feature type="signal peptide" evidence="11">
    <location>
        <begin position="1"/>
        <end position="16"/>
    </location>
</feature>
<dbReference type="SMART" id="SM00408">
    <property type="entry name" value="IGc2"/>
    <property type="match status" value="2"/>
</dbReference>
<dbReference type="Proteomes" id="UP001652624">
    <property type="component" value="Chromosome 2"/>
</dbReference>
<keyword evidence="3" id="KW-0430">Lectin</keyword>
<dbReference type="PROSITE" id="PS00290">
    <property type="entry name" value="IG_MHC"/>
    <property type="match status" value="1"/>
</dbReference>
<dbReference type="Pfam" id="PF13927">
    <property type="entry name" value="Ig_3"/>
    <property type="match status" value="1"/>
</dbReference>
<keyword evidence="11" id="KW-0732">Signal</keyword>
<evidence type="ECO:0000256" key="6">
    <source>
        <dbReference type="ARBA" id="ARBA00022989"/>
    </source>
</evidence>
<dbReference type="PANTHER" id="PTHR12035:SF115">
    <property type="entry name" value="SIALIC ACID-BINDING IG-LIKE LECTIN 10"/>
    <property type="match status" value="1"/>
</dbReference>
<keyword evidence="2 10" id="KW-0812">Transmembrane</keyword>
<evidence type="ECO:0000256" key="1">
    <source>
        <dbReference type="ARBA" id="ARBA00004479"/>
    </source>
</evidence>
<evidence type="ECO:0000259" key="12">
    <source>
        <dbReference type="PROSITE" id="PS50835"/>
    </source>
</evidence>
<feature type="chain" id="PRO_5045823826" evidence="11">
    <location>
        <begin position="17"/>
        <end position="692"/>
    </location>
</feature>
<feature type="transmembrane region" description="Helical" evidence="10">
    <location>
        <begin position="547"/>
        <end position="567"/>
    </location>
</feature>
<dbReference type="InterPro" id="IPR003599">
    <property type="entry name" value="Ig_sub"/>
</dbReference>
<dbReference type="RefSeq" id="XP_060031356.1">
    <property type="nucleotide sequence ID" value="XM_060175373.1"/>
</dbReference>
<evidence type="ECO:0000256" key="5">
    <source>
        <dbReference type="ARBA" id="ARBA00022889"/>
    </source>
</evidence>
<keyword evidence="4" id="KW-0677">Repeat</keyword>
<evidence type="ECO:0000256" key="8">
    <source>
        <dbReference type="ARBA" id="ARBA00038361"/>
    </source>
</evidence>
<dbReference type="InterPro" id="IPR036179">
    <property type="entry name" value="Ig-like_dom_sf"/>
</dbReference>
<feature type="domain" description="Ig-like" evidence="12">
    <location>
        <begin position="343"/>
        <end position="438"/>
    </location>
</feature>
<evidence type="ECO:0000256" key="9">
    <source>
        <dbReference type="SAM" id="MobiDB-lite"/>
    </source>
</evidence>
<comment type="similarity">
    <text evidence="8">Belongs to the immunoglobulin superfamily. SIGLEC (sialic acid binding Ig-like lectin) family.</text>
</comment>
<dbReference type="Pfam" id="PF13895">
    <property type="entry name" value="Ig_2"/>
    <property type="match status" value="1"/>
</dbReference>
<evidence type="ECO:0000256" key="10">
    <source>
        <dbReference type="SAM" id="Phobius"/>
    </source>
</evidence>
<feature type="domain" description="Ig-like" evidence="12">
    <location>
        <begin position="147"/>
        <end position="230"/>
    </location>
</feature>
<evidence type="ECO:0000313" key="13">
    <source>
        <dbReference type="Proteomes" id="UP001652624"/>
    </source>
</evidence>
<dbReference type="InterPro" id="IPR003006">
    <property type="entry name" value="Ig/MHC_CS"/>
</dbReference>
<evidence type="ECO:0000256" key="2">
    <source>
        <dbReference type="ARBA" id="ARBA00022692"/>
    </source>
</evidence>
<feature type="region of interest" description="Disordered" evidence="9">
    <location>
        <begin position="673"/>
        <end position="692"/>
    </location>
</feature>
<keyword evidence="6 10" id="KW-1133">Transmembrane helix</keyword>
<feature type="compositionally biased region" description="Basic and acidic residues" evidence="9">
    <location>
        <begin position="682"/>
        <end position="692"/>
    </location>
</feature>
<accession>A0ABM3W468</accession>
<evidence type="ECO:0000313" key="14">
    <source>
        <dbReference type="RefSeq" id="XP_060031356.1"/>
    </source>
</evidence>